<sequence length="174" mass="19094">MPLNRIKVSIADGIGDLGVVYDNPSRDDMDGKGEEAFPSEADDYPTSLSWNGSTQGFGMGLQQYAGGFPAGVGVETLSTAQGFKQQVVNNSQTTYTALIMYYLANYTGPWYRQGNIDGEDFSTNGHSRVIAYASLAPGERFIYEPSTPGNYTSYSSIIFRRCAFSDRYIYGVFN</sequence>
<protein>
    <submittedName>
        <fullName evidence="2">Uncharacterized protein</fullName>
    </submittedName>
</protein>
<evidence type="ECO:0000256" key="1">
    <source>
        <dbReference type="SAM" id="MobiDB-lite"/>
    </source>
</evidence>
<accession>A0A9E7V1Z1</accession>
<dbReference type="EMBL" id="ON746540">
    <property type="protein sequence ID" value="UYL95417.1"/>
    <property type="molecule type" value="Genomic_RNA"/>
</dbReference>
<feature type="compositionally biased region" description="Basic and acidic residues" evidence="1">
    <location>
        <begin position="25"/>
        <end position="35"/>
    </location>
</feature>
<name>A0A9E7V1Z1_9TOMB</name>
<feature type="region of interest" description="Disordered" evidence="1">
    <location>
        <begin position="25"/>
        <end position="45"/>
    </location>
</feature>
<reference evidence="2" key="1">
    <citation type="submission" date="2022-05" db="EMBL/GenBank/DDBJ databases">
        <authorList>
            <person name="Cao W."/>
            <person name="Jia N."/>
            <person name="Lam T.T.-Y."/>
            <person name="Ni X."/>
            <person name="Liu J."/>
        </authorList>
    </citation>
    <scope>NUCLEOTIDE SEQUENCE</scope>
    <source>
        <strain evidence="2">TIGMIC 2</strain>
    </source>
</reference>
<proteinExistence type="predicted"/>
<organism evidence="2">
    <name type="scientific">Taian Tombu tick virus 1</name>
    <dbReference type="NCBI Taxonomy" id="2972342"/>
    <lineage>
        <taxon>Viruses</taxon>
        <taxon>Riboviria</taxon>
        <taxon>Orthornavirae</taxon>
        <taxon>Kitrinoviricota</taxon>
        <taxon>Tolucaviricetes</taxon>
        <taxon>Tolivirales</taxon>
        <taxon>Tombusviridae</taxon>
    </lineage>
</organism>
<evidence type="ECO:0000313" key="2">
    <source>
        <dbReference type="EMBL" id="UYL95417.1"/>
    </source>
</evidence>